<dbReference type="NCBIfam" id="NF045672">
    <property type="entry name" value="MCP_gp7_epsi_15"/>
    <property type="match status" value="1"/>
</dbReference>
<dbReference type="RefSeq" id="WP_343878261.1">
    <property type="nucleotide sequence ID" value="NZ_BAAAFW010000095.1"/>
</dbReference>
<proteinExistence type="predicted"/>
<comment type="caution">
    <text evidence="1">The sequence shown here is derived from an EMBL/GenBank/DDBJ whole genome shotgun (WGS) entry which is preliminary data.</text>
</comment>
<dbReference type="Proteomes" id="UP001596215">
    <property type="component" value="Unassembled WGS sequence"/>
</dbReference>
<reference evidence="2" key="1">
    <citation type="journal article" date="2019" name="Int. J. Syst. Evol. Microbiol.">
        <title>The Global Catalogue of Microorganisms (GCM) 10K type strain sequencing project: providing services to taxonomists for standard genome sequencing and annotation.</title>
        <authorList>
            <consortium name="The Broad Institute Genomics Platform"/>
            <consortium name="The Broad Institute Genome Sequencing Center for Infectious Disease"/>
            <person name="Wu L."/>
            <person name="Ma J."/>
        </authorList>
    </citation>
    <scope>NUCLEOTIDE SEQUENCE [LARGE SCALE GENOMIC DNA]</scope>
    <source>
        <strain evidence="2">CGMCC 4.1530</strain>
    </source>
</reference>
<protein>
    <submittedName>
        <fullName evidence="1">Major capsid protein</fullName>
    </submittedName>
</protein>
<accession>A0ABW1VLH9</accession>
<name>A0ABW1VLH9_9GAMM</name>
<dbReference type="InterPro" id="IPR048813">
    <property type="entry name" value="GP7-like"/>
</dbReference>
<dbReference type="EMBL" id="JBHSUC010000005">
    <property type="protein sequence ID" value="MFC6361774.1"/>
    <property type="molecule type" value="Genomic_DNA"/>
</dbReference>
<sequence>MATIGNTALTLGDWAKRQDPDMKQARIIEMLSQKNPVLLDMLNIESNAATYHRTTVRTSMPSAEWRRINKGVGMGKSTTAQVDEPVAILETYSEVDKELADLAGNTGAFRLSEAQAFLEGMNQQMASTLFYGDRSKNPASFDGFATRYSDLGAENGKNIINAGGTGDNLTSIYLIGWGEQTVTGLYPKGSQAGLYHTDLGEQTLFDADGGKYQGYRDHFQWKTGLAVRDWRYVVRIANIDVTKMLDEKSNGKFSHDLVRMLIAASHILPDKNAKMGLYMNRTLGGFFDMQAVEKPSLGLTVVQDTQGTPWTNFRGIPFRETDAIIDGETAVA</sequence>
<evidence type="ECO:0000313" key="1">
    <source>
        <dbReference type="EMBL" id="MFC6361774.1"/>
    </source>
</evidence>
<dbReference type="Pfam" id="PF20911">
    <property type="entry name" value="GP7"/>
    <property type="match status" value="1"/>
</dbReference>
<evidence type="ECO:0000313" key="2">
    <source>
        <dbReference type="Proteomes" id="UP001596215"/>
    </source>
</evidence>
<keyword evidence="2" id="KW-1185">Reference proteome</keyword>
<gene>
    <name evidence="1" type="ORF">ACFP73_06605</name>
</gene>
<organism evidence="1 2">
    <name type="scientific">Tatumella punctata</name>
    <dbReference type="NCBI Taxonomy" id="399969"/>
    <lineage>
        <taxon>Bacteria</taxon>
        <taxon>Pseudomonadati</taxon>
        <taxon>Pseudomonadota</taxon>
        <taxon>Gammaproteobacteria</taxon>
        <taxon>Enterobacterales</taxon>
        <taxon>Erwiniaceae</taxon>
        <taxon>Tatumella</taxon>
    </lineage>
</organism>